<keyword evidence="3" id="KW-0560">Oxidoreductase</keyword>
<reference evidence="4" key="1">
    <citation type="submission" date="2020-05" db="EMBL/GenBank/DDBJ databases">
        <title>Mycena genomes resolve the evolution of fungal bioluminescence.</title>
        <authorList>
            <person name="Tsai I.J."/>
        </authorList>
    </citation>
    <scope>NUCLEOTIDE SEQUENCE</scope>
    <source>
        <strain evidence="4">171206Taipei</strain>
    </source>
</reference>
<dbReference type="AlphaFoldDB" id="A0A8H6SZZ7"/>
<organism evidence="4 5">
    <name type="scientific">Mycena indigotica</name>
    <dbReference type="NCBI Taxonomy" id="2126181"/>
    <lineage>
        <taxon>Eukaryota</taxon>
        <taxon>Fungi</taxon>
        <taxon>Dikarya</taxon>
        <taxon>Basidiomycota</taxon>
        <taxon>Agaricomycotina</taxon>
        <taxon>Agaricomycetes</taxon>
        <taxon>Agaricomycetidae</taxon>
        <taxon>Agaricales</taxon>
        <taxon>Marasmiineae</taxon>
        <taxon>Mycenaceae</taxon>
        <taxon>Mycena</taxon>
    </lineage>
</organism>
<evidence type="ECO:0000256" key="2">
    <source>
        <dbReference type="ARBA" id="ARBA00022857"/>
    </source>
</evidence>
<dbReference type="PANTHER" id="PTHR24320">
    <property type="entry name" value="RETINOL DEHYDROGENASE"/>
    <property type="match status" value="1"/>
</dbReference>
<dbReference type="RefSeq" id="XP_037222441.1">
    <property type="nucleotide sequence ID" value="XM_037362149.1"/>
</dbReference>
<dbReference type="InterPro" id="IPR002347">
    <property type="entry name" value="SDR_fam"/>
</dbReference>
<evidence type="ECO:0000256" key="3">
    <source>
        <dbReference type="ARBA" id="ARBA00023002"/>
    </source>
</evidence>
<comment type="similarity">
    <text evidence="1">Belongs to the short-chain dehydrogenases/reductases (SDR) family.</text>
</comment>
<accession>A0A8H6SZZ7</accession>
<keyword evidence="5" id="KW-1185">Reference proteome</keyword>
<sequence>MAGITFSPSKDIPSLSGRVILITGANTGLGKEYALNLVKHRPAEVWLTARDDAKGQAALSDVKGQASPETKVSLLNLDLSSFASVKATADAFIRSTTRLDILFLNAGMMGCPPAVSVDGYEIQFATNHLGHALLLKLLTPLLSKTAETVPAADVRVVSLSSVGYKHVTSGTIQFDTLQDAAKILDPNVVSPVQRYTQSKLANLLYAQEFAKRHPQFTTVSVDPGAVTTELFSREPGDEQMKMLQTVLAPKHGKPLVEGVKNPLWAATASSELVQSGKFYEPVGKEALEGAGLNTALAKTLWEWTEEELRKHS</sequence>
<dbReference type="SUPFAM" id="SSF51735">
    <property type="entry name" value="NAD(P)-binding Rossmann-fold domains"/>
    <property type="match status" value="1"/>
</dbReference>
<dbReference type="Gene3D" id="3.40.50.720">
    <property type="entry name" value="NAD(P)-binding Rossmann-like Domain"/>
    <property type="match status" value="1"/>
</dbReference>
<dbReference type="InterPro" id="IPR036291">
    <property type="entry name" value="NAD(P)-bd_dom_sf"/>
</dbReference>
<gene>
    <name evidence="4" type="ORF">MIND_00536600</name>
</gene>
<name>A0A8H6SZZ7_9AGAR</name>
<comment type="caution">
    <text evidence="4">The sequence shown here is derived from an EMBL/GenBank/DDBJ whole genome shotgun (WGS) entry which is preliminary data.</text>
</comment>
<dbReference type="GO" id="GO:0016491">
    <property type="term" value="F:oxidoreductase activity"/>
    <property type="evidence" value="ECO:0007669"/>
    <property type="project" value="UniProtKB-KW"/>
</dbReference>
<dbReference type="EMBL" id="JACAZF010000004">
    <property type="protein sequence ID" value="KAF7307422.1"/>
    <property type="molecule type" value="Genomic_DNA"/>
</dbReference>
<keyword evidence="2" id="KW-0521">NADP</keyword>
<evidence type="ECO:0000313" key="4">
    <source>
        <dbReference type="EMBL" id="KAF7307422.1"/>
    </source>
</evidence>
<dbReference type="OrthoDB" id="191139at2759"/>
<evidence type="ECO:0000313" key="5">
    <source>
        <dbReference type="Proteomes" id="UP000636479"/>
    </source>
</evidence>
<proteinExistence type="inferred from homology"/>
<dbReference type="Proteomes" id="UP000636479">
    <property type="component" value="Unassembled WGS sequence"/>
</dbReference>
<dbReference type="GeneID" id="59344665"/>
<protein>
    <submittedName>
        <fullName evidence="4">Uncharacterized protein</fullName>
    </submittedName>
</protein>
<dbReference type="Pfam" id="PF00106">
    <property type="entry name" value="adh_short"/>
    <property type="match status" value="1"/>
</dbReference>
<evidence type="ECO:0000256" key="1">
    <source>
        <dbReference type="ARBA" id="ARBA00006484"/>
    </source>
</evidence>
<dbReference type="PRINTS" id="PR00081">
    <property type="entry name" value="GDHRDH"/>
</dbReference>
<dbReference type="PANTHER" id="PTHR24320:SF282">
    <property type="entry name" value="WW DOMAIN-CONTAINING OXIDOREDUCTASE"/>
    <property type="match status" value="1"/>
</dbReference>